<dbReference type="AlphaFoldDB" id="A0A3M6TCZ5"/>
<organism evidence="1 2">
    <name type="scientific">Pocillopora damicornis</name>
    <name type="common">Cauliflower coral</name>
    <name type="synonym">Millepora damicornis</name>
    <dbReference type="NCBI Taxonomy" id="46731"/>
    <lineage>
        <taxon>Eukaryota</taxon>
        <taxon>Metazoa</taxon>
        <taxon>Cnidaria</taxon>
        <taxon>Anthozoa</taxon>
        <taxon>Hexacorallia</taxon>
        <taxon>Scleractinia</taxon>
        <taxon>Astrocoeniina</taxon>
        <taxon>Pocilloporidae</taxon>
        <taxon>Pocillopora</taxon>
    </lineage>
</organism>
<name>A0A3M6TCZ5_POCDA</name>
<reference evidence="1 2" key="1">
    <citation type="journal article" date="2018" name="Sci. Rep.">
        <title>Comparative analysis of the Pocillopora damicornis genome highlights role of immune system in coral evolution.</title>
        <authorList>
            <person name="Cunning R."/>
            <person name="Bay R.A."/>
            <person name="Gillette P."/>
            <person name="Baker A.C."/>
            <person name="Traylor-Knowles N."/>
        </authorList>
    </citation>
    <scope>NUCLEOTIDE SEQUENCE [LARGE SCALE GENOMIC DNA]</scope>
    <source>
        <strain evidence="1">RSMAS</strain>
        <tissue evidence="1">Whole animal</tissue>
    </source>
</reference>
<keyword evidence="2" id="KW-1185">Reference proteome</keyword>
<protein>
    <submittedName>
        <fullName evidence="1">Uncharacterized protein</fullName>
    </submittedName>
</protein>
<comment type="caution">
    <text evidence="1">The sequence shown here is derived from an EMBL/GenBank/DDBJ whole genome shotgun (WGS) entry which is preliminary data.</text>
</comment>
<dbReference type="Proteomes" id="UP000275408">
    <property type="component" value="Unassembled WGS sequence"/>
</dbReference>
<gene>
    <name evidence="1" type="ORF">pdam_00016748</name>
</gene>
<accession>A0A3M6TCZ5</accession>
<proteinExistence type="predicted"/>
<evidence type="ECO:0000313" key="1">
    <source>
        <dbReference type="EMBL" id="RMX39276.1"/>
    </source>
</evidence>
<sequence length="122" mass="14488">MWQKDEWHRKANKEVRSRLLRTITEHASRHANFFLFASEPFTQFRLLAPVPKALQSLGNSETKTRNDAVVYLKGVLPLSTKLVSSISEYFEHYEALEYEEWFDMLSDIFDILKQNFFDLLEQ</sequence>
<evidence type="ECO:0000313" key="2">
    <source>
        <dbReference type="Proteomes" id="UP000275408"/>
    </source>
</evidence>
<dbReference type="EMBL" id="RCHS01003840">
    <property type="protein sequence ID" value="RMX39276.1"/>
    <property type="molecule type" value="Genomic_DNA"/>
</dbReference>